<sequence length="179" mass="20191">MKSHSTLLLLYARNSSYDASHSGTFFPRIHIDSHSRIWTSNYGVVVTFAIALSSLSEWERKLEGRNWRDGQISLELSSLQFNPSPDISPWVWSAQSTGEPTKLKTNMEFRVYFKAGVRSMYIGRFSDAIVPVDATREERNIQQETILQESLGVKFNLGAGGEPAMRESFSRSGKAKILP</sequence>
<evidence type="ECO:0000313" key="2">
    <source>
        <dbReference type="Proteomes" id="UP000799755"/>
    </source>
</evidence>
<comment type="caution">
    <text evidence="1">The sequence shown here is derived from an EMBL/GenBank/DDBJ whole genome shotgun (WGS) entry which is preliminary data.</text>
</comment>
<protein>
    <submittedName>
        <fullName evidence="1">Uncharacterized protein</fullName>
    </submittedName>
</protein>
<organism evidence="1 2">
    <name type="scientific">Lindgomyces ingoldianus</name>
    <dbReference type="NCBI Taxonomy" id="673940"/>
    <lineage>
        <taxon>Eukaryota</taxon>
        <taxon>Fungi</taxon>
        <taxon>Dikarya</taxon>
        <taxon>Ascomycota</taxon>
        <taxon>Pezizomycotina</taxon>
        <taxon>Dothideomycetes</taxon>
        <taxon>Pleosporomycetidae</taxon>
        <taxon>Pleosporales</taxon>
        <taxon>Lindgomycetaceae</taxon>
        <taxon>Lindgomyces</taxon>
    </lineage>
</organism>
<accession>A0ACB6QHN6</accession>
<dbReference type="Proteomes" id="UP000799755">
    <property type="component" value="Unassembled WGS sequence"/>
</dbReference>
<gene>
    <name evidence="1" type="ORF">BDR25DRAFT_360582</name>
</gene>
<evidence type="ECO:0000313" key="1">
    <source>
        <dbReference type="EMBL" id="KAF2465650.1"/>
    </source>
</evidence>
<keyword evidence="2" id="KW-1185">Reference proteome</keyword>
<reference evidence="1" key="1">
    <citation type="journal article" date="2020" name="Stud. Mycol.">
        <title>101 Dothideomycetes genomes: a test case for predicting lifestyles and emergence of pathogens.</title>
        <authorList>
            <person name="Haridas S."/>
            <person name="Albert R."/>
            <person name="Binder M."/>
            <person name="Bloem J."/>
            <person name="Labutti K."/>
            <person name="Salamov A."/>
            <person name="Andreopoulos B."/>
            <person name="Baker S."/>
            <person name="Barry K."/>
            <person name="Bills G."/>
            <person name="Bluhm B."/>
            <person name="Cannon C."/>
            <person name="Castanera R."/>
            <person name="Culley D."/>
            <person name="Daum C."/>
            <person name="Ezra D."/>
            <person name="Gonzalez J."/>
            <person name="Henrissat B."/>
            <person name="Kuo A."/>
            <person name="Liang C."/>
            <person name="Lipzen A."/>
            <person name="Lutzoni F."/>
            <person name="Magnuson J."/>
            <person name="Mondo S."/>
            <person name="Nolan M."/>
            <person name="Ohm R."/>
            <person name="Pangilinan J."/>
            <person name="Park H.-J."/>
            <person name="Ramirez L."/>
            <person name="Alfaro M."/>
            <person name="Sun H."/>
            <person name="Tritt A."/>
            <person name="Yoshinaga Y."/>
            <person name="Zwiers L.-H."/>
            <person name="Turgeon B."/>
            <person name="Goodwin S."/>
            <person name="Spatafora J."/>
            <person name="Crous P."/>
            <person name="Grigoriev I."/>
        </authorList>
    </citation>
    <scope>NUCLEOTIDE SEQUENCE</scope>
    <source>
        <strain evidence="1">ATCC 200398</strain>
    </source>
</reference>
<name>A0ACB6QHN6_9PLEO</name>
<dbReference type="EMBL" id="MU003529">
    <property type="protein sequence ID" value="KAF2465650.1"/>
    <property type="molecule type" value="Genomic_DNA"/>
</dbReference>
<proteinExistence type="predicted"/>